<gene>
    <name evidence="1" type="ORF">CLUP02_06135</name>
</gene>
<evidence type="ECO:0000313" key="1">
    <source>
        <dbReference type="EMBL" id="UQC80651.1"/>
    </source>
</evidence>
<dbReference type="GeneID" id="73340148"/>
<accession>A0A9Q8SPP9</accession>
<dbReference type="EMBL" id="CP019475">
    <property type="protein sequence ID" value="UQC80651.1"/>
    <property type="molecule type" value="Genomic_DNA"/>
</dbReference>
<keyword evidence="1" id="KW-0808">Transferase</keyword>
<dbReference type="Gene3D" id="3.90.550.10">
    <property type="entry name" value="Spore Coat Polysaccharide Biosynthesis Protein SpsA, Chain A"/>
    <property type="match status" value="1"/>
</dbReference>
<evidence type="ECO:0000313" key="2">
    <source>
        <dbReference type="Proteomes" id="UP000830671"/>
    </source>
</evidence>
<name>A0A9Q8SPP9_9PEZI</name>
<keyword evidence="1" id="KW-0548">Nucleotidyltransferase</keyword>
<dbReference type="InterPro" id="IPR029044">
    <property type="entry name" value="Nucleotide-diphossugar_trans"/>
</dbReference>
<dbReference type="AlphaFoldDB" id="A0A9Q8SPP9"/>
<keyword evidence="2" id="KW-1185">Reference proteome</keyword>
<sequence>MRETPNTSKDICWLDVAEGDNLGVQAFENTSTSVAAAQMRNALTQLSETVTDPEQKKLFETEMDNFFALFRRYLNDKAKGNAV</sequence>
<proteinExistence type="predicted"/>
<dbReference type="GO" id="GO:0016779">
    <property type="term" value="F:nucleotidyltransferase activity"/>
    <property type="evidence" value="ECO:0007669"/>
    <property type="project" value="UniProtKB-KW"/>
</dbReference>
<dbReference type="RefSeq" id="XP_049142281.1">
    <property type="nucleotide sequence ID" value="XM_049285138.1"/>
</dbReference>
<organism evidence="1 2">
    <name type="scientific">Colletotrichum lupini</name>
    <dbReference type="NCBI Taxonomy" id="145971"/>
    <lineage>
        <taxon>Eukaryota</taxon>
        <taxon>Fungi</taxon>
        <taxon>Dikarya</taxon>
        <taxon>Ascomycota</taxon>
        <taxon>Pezizomycotina</taxon>
        <taxon>Sordariomycetes</taxon>
        <taxon>Hypocreomycetidae</taxon>
        <taxon>Glomerellales</taxon>
        <taxon>Glomerellaceae</taxon>
        <taxon>Colletotrichum</taxon>
        <taxon>Colletotrichum acutatum species complex</taxon>
    </lineage>
</organism>
<reference evidence="1" key="1">
    <citation type="journal article" date="2021" name="Mol. Plant Microbe Interact.">
        <title>Complete Genome Sequence of the Plant-Pathogenic Fungus Colletotrichum lupini.</title>
        <authorList>
            <person name="Baroncelli R."/>
            <person name="Pensec F."/>
            <person name="Da Lio D."/>
            <person name="Boufleur T."/>
            <person name="Vicente I."/>
            <person name="Sarrocco S."/>
            <person name="Picot A."/>
            <person name="Baraldi E."/>
            <person name="Sukno S."/>
            <person name="Thon M."/>
            <person name="Le Floch G."/>
        </authorList>
    </citation>
    <scope>NUCLEOTIDE SEQUENCE</scope>
    <source>
        <strain evidence="1">IMI 504893</strain>
    </source>
</reference>
<dbReference type="Proteomes" id="UP000830671">
    <property type="component" value="Chromosome 3"/>
</dbReference>
<dbReference type="KEGG" id="clup:CLUP02_06135"/>
<protein>
    <submittedName>
        <fullName evidence="1">UTP-glucose-1-phosphate uridylyltransferase</fullName>
    </submittedName>
</protein>